<gene>
    <name evidence="12" type="ORF">S01H1_63480</name>
</gene>
<keyword evidence="8" id="KW-0378">Hydrolase</keyword>
<comment type="catalytic activity">
    <reaction evidence="10">
        <text>adenosine(34) in tRNA + H2O + H(+) = inosine(34) in tRNA + NH4(+)</text>
        <dbReference type="Rhea" id="RHEA:43168"/>
        <dbReference type="Rhea" id="RHEA-COMP:10373"/>
        <dbReference type="Rhea" id="RHEA-COMP:10374"/>
        <dbReference type="ChEBI" id="CHEBI:15377"/>
        <dbReference type="ChEBI" id="CHEBI:15378"/>
        <dbReference type="ChEBI" id="CHEBI:28938"/>
        <dbReference type="ChEBI" id="CHEBI:74411"/>
        <dbReference type="ChEBI" id="CHEBI:82852"/>
        <dbReference type="EC" id="3.5.4.33"/>
    </reaction>
</comment>
<dbReference type="AlphaFoldDB" id="X0XKX6"/>
<protein>
    <recommendedName>
        <fullName evidence="5">tRNA-specific adenosine deaminase 2</fullName>
        <ecNumber evidence="4">3.5.4.33</ecNumber>
    </recommendedName>
</protein>
<evidence type="ECO:0000256" key="10">
    <source>
        <dbReference type="ARBA" id="ARBA00048045"/>
    </source>
</evidence>
<feature type="domain" description="CMP/dCMP-type deaminase" evidence="11">
    <location>
        <begin position="30"/>
        <end position="139"/>
    </location>
</feature>
<comment type="similarity">
    <text evidence="2">Belongs to the cytidine and deoxycytidylate deaminase family. ADAT2 subfamily.</text>
</comment>
<proteinExistence type="inferred from homology"/>
<dbReference type="PANTHER" id="PTHR11079">
    <property type="entry name" value="CYTOSINE DEAMINASE FAMILY MEMBER"/>
    <property type="match status" value="1"/>
</dbReference>
<keyword evidence="9" id="KW-0862">Zinc</keyword>
<evidence type="ECO:0000256" key="9">
    <source>
        <dbReference type="ARBA" id="ARBA00022833"/>
    </source>
</evidence>
<dbReference type="GO" id="GO:0008270">
    <property type="term" value="F:zinc ion binding"/>
    <property type="evidence" value="ECO:0007669"/>
    <property type="project" value="InterPro"/>
</dbReference>
<comment type="caution">
    <text evidence="12">The sequence shown here is derived from an EMBL/GenBank/DDBJ whole genome shotgun (WGS) entry which is preliminary data.</text>
</comment>
<reference evidence="12" key="1">
    <citation type="journal article" date="2014" name="Front. Microbiol.">
        <title>High frequency of phylogenetically diverse reductive dehalogenase-homologous genes in deep subseafloor sedimentary metagenomes.</title>
        <authorList>
            <person name="Kawai M."/>
            <person name="Futagami T."/>
            <person name="Toyoda A."/>
            <person name="Takaki Y."/>
            <person name="Nishi S."/>
            <person name="Hori S."/>
            <person name="Arai W."/>
            <person name="Tsubouchi T."/>
            <person name="Morono Y."/>
            <person name="Uchiyama I."/>
            <person name="Ito T."/>
            <person name="Fujiyama A."/>
            <person name="Inagaki F."/>
            <person name="Takami H."/>
        </authorList>
    </citation>
    <scope>NUCLEOTIDE SEQUENCE</scope>
    <source>
        <strain evidence="12">Expedition CK06-06</strain>
    </source>
</reference>
<evidence type="ECO:0000256" key="4">
    <source>
        <dbReference type="ARBA" id="ARBA00012740"/>
    </source>
</evidence>
<dbReference type="InterPro" id="IPR016193">
    <property type="entry name" value="Cytidine_deaminase-like"/>
</dbReference>
<evidence type="ECO:0000256" key="7">
    <source>
        <dbReference type="ARBA" id="ARBA00022723"/>
    </source>
</evidence>
<dbReference type="GO" id="GO:0002100">
    <property type="term" value="P:tRNA wobble adenosine to inosine editing"/>
    <property type="evidence" value="ECO:0007669"/>
    <property type="project" value="InterPro"/>
</dbReference>
<evidence type="ECO:0000256" key="3">
    <source>
        <dbReference type="ARBA" id="ARBA00011738"/>
    </source>
</evidence>
<dbReference type="PROSITE" id="PS51747">
    <property type="entry name" value="CYT_DCMP_DEAMINASES_2"/>
    <property type="match status" value="1"/>
</dbReference>
<sequence length="177" mass="20405">SVDWGFESLRARQYQYFRKVFIKNMPKYNDKDIDLMQEALKEAEIAYSHQEVPVGAVAVYQNKIIGRAHNQKEELHDPTAHAEILAIQQAAKYLGSWHLEDIDLYVTLEPCPMCAYAMLQSRINRLIFGTPDPKAGAVGSIINIVQDKRFNHQIEVVSGVLKKECNLILQKFFQERR</sequence>
<evidence type="ECO:0000259" key="11">
    <source>
        <dbReference type="PROSITE" id="PS51747"/>
    </source>
</evidence>
<dbReference type="InterPro" id="IPR058535">
    <property type="entry name" value="MafB19-deam"/>
</dbReference>
<dbReference type="Gene3D" id="3.40.140.10">
    <property type="entry name" value="Cytidine Deaminase, domain 2"/>
    <property type="match status" value="1"/>
</dbReference>
<accession>X0XKX6</accession>
<dbReference type="InterPro" id="IPR028883">
    <property type="entry name" value="tRNA_aden_deaminase"/>
</dbReference>
<dbReference type="SUPFAM" id="SSF53927">
    <property type="entry name" value="Cytidine deaminase-like"/>
    <property type="match status" value="1"/>
</dbReference>
<dbReference type="FunFam" id="3.40.140.10:FF:000005">
    <property type="entry name" value="tRNA-specific adenosine deaminase"/>
    <property type="match status" value="1"/>
</dbReference>
<organism evidence="12">
    <name type="scientific">marine sediment metagenome</name>
    <dbReference type="NCBI Taxonomy" id="412755"/>
    <lineage>
        <taxon>unclassified sequences</taxon>
        <taxon>metagenomes</taxon>
        <taxon>ecological metagenomes</taxon>
    </lineage>
</organism>
<dbReference type="NCBIfam" id="NF008113">
    <property type="entry name" value="PRK10860.1"/>
    <property type="match status" value="1"/>
</dbReference>
<dbReference type="GO" id="GO:0052717">
    <property type="term" value="F:tRNA-specific adenosine-34 deaminase activity"/>
    <property type="evidence" value="ECO:0007669"/>
    <property type="project" value="UniProtKB-EC"/>
</dbReference>
<dbReference type="Pfam" id="PF14437">
    <property type="entry name" value="MafB19-deam"/>
    <property type="match status" value="1"/>
</dbReference>
<evidence type="ECO:0000256" key="2">
    <source>
        <dbReference type="ARBA" id="ARBA00010669"/>
    </source>
</evidence>
<name>X0XKX6_9ZZZZ</name>
<evidence type="ECO:0000256" key="6">
    <source>
        <dbReference type="ARBA" id="ARBA00022694"/>
    </source>
</evidence>
<dbReference type="PANTHER" id="PTHR11079:SF202">
    <property type="entry name" value="TRNA-SPECIFIC ADENOSINE DEAMINASE"/>
    <property type="match status" value="1"/>
</dbReference>
<keyword evidence="6" id="KW-0819">tRNA processing</keyword>
<dbReference type="InterPro" id="IPR002125">
    <property type="entry name" value="CMP_dCMP_dom"/>
</dbReference>
<evidence type="ECO:0000256" key="5">
    <source>
        <dbReference type="ARBA" id="ARBA00019216"/>
    </source>
</evidence>
<comment type="subunit">
    <text evidence="3">Homodimer.</text>
</comment>
<evidence type="ECO:0000313" key="12">
    <source>
        <dbReference type="EMBL" id="GAG35952.1"/>
    </source>
</evidence>
<dbReference type="PROSITE" id="PS00903">
    <property type="entry name" value="CYT_DCMP_DEAMINASES_1"/>
    <property type="match status" value="1"/>
</dbReference>
<evidence type="ECO:0000256" key="1">
    <source>
        <dbReference type="ARBA" id="ARBA00001947"/>
    </source>
</evidence>
<feature type="non-terminal residue" evidence="12">
    <location>
        <position position="1"/>
    </location>
</feature>
<dbReference type="CDD" id="cd01285">
    <property type="entry name" value="nucleoside_deaminase"/>
    <property type="match status" value="1"/>
</dbReference>
<keyword evidence="7" id="KW-0479">Metal-binding</keyword>
<evidence type="ECO:0000256" key="8">
    <source>
        <dbReference type="ARBA" id="ARBA00022801"/>
    </source>
</evidence>
<dbReference type="EC" id="3.5.4.33" evidence="4"/>
<dbReference type="HAMAP" id="MF_00972">
    <property type="entry name" value="tRNA_aden_deaminase"/>
    <property type="match status" value="1"/>
</dbReference>
<comment type="cofactor">
    <cofactor evidence="1">
        <name>Zn(2+)</name>
        <dbReference type="ChEBI" id="CHEBI:29105"/>
    </cofactor>
</comment>
<dbReference type="InterPro" id="IPR016192">
    <property type="entry name" value="APOBEC/CMP_deaminase_Zn-bd"/>
</dbReference>
<dbReference type="EMBL" id="BARS01041784">
    <property type="protein sequence ID" value="GAG35952.1"/>
    <property type="molecule type" value="Genomic_DNA"/>
</dbReference>